<reference evidence="2 3" key="1">
    <citation type="submission" date="2016-11" db="EMBL/GenBank/DDBJ databases">
        <authorList>
            <person name="Jaros S."/>
            <person name="Januszkiewicz K."/>
            <person name="Wedrychowicz H."/>
        </authorList>
    </citation>
    <scope>NUCLEOTIDE SEQUENCE [LARGE SCALE GENOMIC DNA]</scope>
    <source>
        <strain evidence="2 3">DSM 44523</strain>
    </source>
</reference>
<dbReference type="EMBL" id="FQVN01000004">
    <property type="protein sequence ID" value="SHF58042.1"/>
    <property type="molecule type" value="Genomic_DNA"/>
</dbReference>
<feature type="compositionally biased region" description="Basic and acidic residues" evidence="1">
    <location>
        <begin position="148"/>
        <end position="161"/>
    </location>
</feature>
<feature type="region of interest" description="Disordered" evidence="1">
    <location>
        <begin position="242"/>
        <end position="335"/>
    </location>
</feature>
<organism evidence="2 3">
    <name type="scientific">Streptoalloteichus hindustanus</name>
    <dbReference type="NCBI Taxonomy" id="2017"/>
    <lineage>
        <taxon>Bacteria</taxon>
        <taxon>Bacillati</taxon>
        <taxon>Actinomycetota</taxon>
        <taxon>Actinomycetes</taxon>
        <taxon>Pseudonocardiales</taxon>
        <taxon>Pseudonocardiaceae</taxon>
        <taxon>Streptoalloteichus</taxon>
    </lineage>
</organism>
<dbReference type="Proteomes" id="UP000184501">
    <property type="component" value="Unassembled WGS sequence"/>
</dbReference>
<evidence type="ECO:0000313" key="3">
    <source>
        <dbReference type="Proteomes" id="UP000184501"/>
    </source>
</evidence>
<dbReference type="AlphaFoldDB" id="A0A1M5CUI7"/>
<keyword evidence="3" id="KW-1185">Reference proteome</keyword>
<accession>A0A1M5CUI7</accession>
<sequence>MARGAHRLFVVLLGHGRTRRLSVTSHAGQSGGSAFPWFVRLVCARHSAVVGEHSRAGVGLPGLHRGGQGGNLIPRSVRRAIRSSVDVLGAGRLSSVDSSSRALRRRTVSQSSGKRTAQRGARHENAAHPARAQVNAGERASALLVGDGGDHPRADRLDRERSRRRRGPRSFTGLPENEQAFGRSRHAKPTPLFFTACANGENAIPREVKLMLSAATRVVDSSRWGEHAVFLTTRVGNSPFGLPGVNGRARPSGCRPGQSTAELDPPFSPLGRPTTPPPQPHRRPRHAVRNPSSEATHLSAARSRQGTVRPRHRREGISTRIPRRPFASGARGTAL</sequence>
<name>A0A1M5CUI7_STRHI</name>
<dbReference type="STRING" id="2017.SAMN05444320_104161"/>
<feature type="compositionally biased region" description="Polar residues" evidence="1">
    <location>
        <begin position="290"/>
        <end position="306"/>
    </location>
</feature>
<gene>
    <name evidence="2" type="ORF">SAMN05444320_104161</name>
</gene>
<evidence type="ECO:0000313" key="2">
    <source>
        <dbReference type="EMBL" id="SHF58042.1"/>
    </source>
</evidence>
<feature type="region of interest" description="Disordered" evidence="1">
    <location>
        <begin position="96"/>
        <end position="186"/>
    </location>
</feature>
<protein>
    <submittedName>
        <fullName evidence="2">Uncharacterized protein</fullName>
    </submittedName>
</protein>
<evidence type="ECO:0000256" key="1">
    <source>
        <dbReference type="SAM" id="MobiDB-lite"/>
    </source>
</evidence>
<proteinExistence type="predicted"/>